<evidence type="ECO:0000313" key="6">
    <source>
        <dbReference type="Proteomes" id="UP000029046"/>
    </source>
</evidence>
<dbReference type="GO" id="GO:0055085">
    <property type="term" value="P:transmembrane transport"/>
    <property type="evidence" value="ECO:0007669"/>
    <property type="project" value="InterPro"/>
</dbReference>
<dbReference type="InterPro" id="IPR006061">
    <property type="entry name" value="SBP_1_CS"/>
</dbReference>
<dbReference type="RefSeq" id="WP_033507966.1">
    <property type="nucleotide sequence ID" value="NZ_JGYX01000001.1"/>
</dbReference>
<dbReference type="CDD" id="cd13585">
    <property type="entry name" value="PBP2_TMBP_like"/>
    <property type="match status" value="1"/>
</dbReference>
<gene>
    <name evidence="5" type="ORF">BIGA_0330</name>
</gene>
<organism evidence="5 6">
    <name type="scientific">Bifidobacterium pullorum subsp. gallinarum</name>
    <dbReference type="NCBI Taxonomy" id="78344"/>
    <lineage>
        <taxon>Bacteria</taxon>
        <taxon>Bacillati</taxon>
        <taxon>Actinomycetota</taxon>
        <taxon>Actinomycetes</taxon>
        <taxon>Bifidobacteriales</taxon>
        <taxon>Bifidobacteriaceae</taxon>
        <taxon>Bifidobacterium</taxon>
    </lineage>
</organism>
<dbReference type="eggNOG" id="COG1653">
    <property type="taxonomic scope" value="Bacteria"/>
</dbReference>
<evidence type="ECO:0000256" key="1">
    <source>
        <dbReference type="ARBA" id="ARBA00008520"/>
    </source>
</evidence>
<keyword evidence="2" id="KW-0813">Transport</keyword>
<dbReference type="Pfam" id="PF01547">
    <property type="entry name" value="SBP_bac_1"/>
    <property type="match status" value="1"/>
</dbReference>
<evidence type="ECO:0000256" key="3">
    <source>
        <dbReference type="ARBA" id="ARBA00022729"/>
    </source>
</evidence>
<evidence type="ECO:0000256" key="4">
    <source>
        <dbReference type="SAM" id="SignalP"/>
    </source>
</evidence>
<dbReference type="OrthoDB" id="9795467at2"/>
<dbReference type="InterPro" id="IPR050490">
    <property type="entry name" value="Bact_solute-bd_prot1"/>
</dbReference>
<dbReference type="Proteomes" id="UP000029046">
    <property type="component" value="Unassembled WGS sequence"/>
</dbReference>
<comment type="similarity">
    <text evidence="1">Belongs to the bacterial solute-binding protein 1 family.</text>
</comment>
<dbReference type="PROSITE" id="PS01037">
    <property type="entry name" value="SBP_BACTERIAL_1"/>
    <property type="match status" value="1"/>
</dbReference>
<proteinExistence type="inferred from homology"/>
<feature type="chain" id="PRO_5001818644" evidence="4">
    <location>
        <begin position="25"/>
        <end position="441"/>
    </location>
</feature>
<evidence type="ECO:0000256" key="2">
    <source>
        <dbReference type="ARBA" id="ARBA00022448"/>
    </source>
</evidence>
<dbReference type="SUPFAM" id="SSF53850">
    <property type="entry name" value="Periplasmic binding protein-like II"/>
    <property type="match status" value="1"/>
</dbReference>
<reference evidence="5 6" key="1">
    <citation type="submission" date="2014-03" db="EMBL/GenBank/DDBJ databases">
        <title>Genomics of Bifidobacteria.</title>
        <authorList>
            <person name="Ventura M."/>
            <person name="Milani C."/>
            <person name="Lugli G.A."/>
        </authorList>
    </citation>
    <scope>NUCLEOTIDE SEQUENCE [LARGE SCALE GENOMIC DNA]</scope>
    <source>
        <strain evidence="5 6">LMG 11586</strain>
    </source>
</reference>
<name>A0A087ASQ6_9BIFI</name>
<dbReference type="PANTHER" id="PTHR43649:SF14">
    <property type="entry name" value="BLR3389 PROTEIN"/>
    <property type="match status" value="1"/>
</dbReference>
<keyword evidence="6" id="KW-1185">Reference proteome</keyword>
<evidence type="ECO:0000313" key="5">
    <source>
        <dbReference type="EMBL" id="KFI61806.1"/>
    </source>
</evidence>
<comment type="caution">
    <text evidence="5">The sequence shown here is derived from an EMBL/GenBank/DDBJ whole genome shotgun (WGS) entry which is preliminary data.</text>
</comment>
<sequence>MRKSSFGLKVLAAGTAAMTVLAMAACGGDDKPAQSADGELSGELSVWGWGNGMKELAEAFEEANPGVTVEYAAQSNASDAAMKLTNAIAAGKGAPDVCMLEDAMVSQFAVQEGIIELDQFGAQDYADDFVAGPWGKLQVNGKAYGMPLDSAPEVLYYNKAVFDKAGVTEAPTTWDEYYEAAKKIRELGEDYYITNNAGFQPFTAQAWQAGGHMWTVDGENLTIDMTKSEGMQRYIDFTQKLIDEDLINVRINAWSDDWNRSLNDGTLASLTIGAWMATNLKSSAPEQSGNWRVAPLPKWTDGGENGSEDGGSSFTITAQAKDTTLAWAFVEFATHGEGAQVLTDEGGQFPSLKSILNSDEFINADDEYFGDQKINQVLVEAANQDITQFQYLPYTQYATTIYPDYTGPAYMGKVRLEDALQDYGEALAEYGEQQGYTVTLK</sequence>
<dbReference type="EMBL" id="JGYX01000001">
    <property type="protein sequence ID" value="KFI61806.1"/>
    <property type="molecule type" value="Genomic_DNA"/>
</dbReference>
<keyword evidence="3 4" id="KW-0732">Signal</keyword>
<dbReference type="Gene3D" id="3.40.190.10">
    <property type="entry name" value="Periplasmic binding protein-like II"/>
    <property type="match status" value="1"/>
</dbReference>
<dbReference type="PROSITE" id="PS51257">
    <property type="entry name" value="PROKAR_LIPOPROTEIN"/>
    <property type="match status" value="1"/>
</dbReference>
<accession>A0A087ASQ6</accession>
<feature type="signal peptide" evidence="4">
    <location>
        <begin position="1"/>
        <end position="24"/>
    </location>
</feature>
<protein>
    <submittedName>
        <fullName evidence="5">ABC transporter substrate-binding protein</fullName>
    </submittedName>
</protein>
<dbReference type="AlphaFoldDB" id="A0A087ASQ6"/>
<dbReference type="InterPro" id="IPR006059">
    <property type="entry name" value="SBP"/>
</dbReference>
<dbReference type="PANTHER" id="PTHR43649">
    <property type="entry name" value="ARABINOSE-BINDING PROTEIN-RELATED"/>
    <property type="match status" value="1"/>
</dbReference>